<dbReference type="GO" id="GO:0003676">
    <property type="term" value="F:nucleic acid binding"/>
    <property type="evidence" value="ECO:0007669"/>
    <property type="project" value="InterPro"/>
</dbReference>
<name>A0A4Y2H0P9_ARAVE</name>
<dbReference type="Gene3D" id="3.30.420.10">
    <property type="entry name" value="Ribonuclease H-like superfamily/Ribonuclease H"/>
    <property type="match status" value="1"/>
</dbReference>
<sequence>MVWRRKNEELNPKNLVGTVKYGGGGVLVWGCMTASGLEILLDTRETDVLNFDLDKQKIKHSSKGVALSCHGKDYLLAIRGTDVDPSQVPYPESTSIGNKECIECHHLQFILNDGFSLCGIPSTSTEKRVTM</sequence>
<evidence type="ECO:0000313" key="1">
    <source>
        <dbReference type="EMBL" id="GBM59822.1"/>
    </source>
</evidence>
<dbReference type="InterPro" id="IPR036397">
    <property type="entry name" value="RNaseH_sf"/>
</dbReference>
<dbReference type="EMBL" id="BGPR01001700">
    <property type="protein sequence ID" value="GBM59822.1"/>
    <property type="molecule type" value="Genomic_DNA"/>
</dbReference>
<protein>
    <submittedName>
        <fullName evidence="1">Uncharacterized protein</fullName>
    </submittedName>
</protein>
<reference evidence="1 2" key="1">
    <citation type="journal article" date="2019" name="Sci. Rep.">
        <title>Orb-weaving spider Araneus ventricosus genome elucidates the spidroin gene catalogue.</title>
        <authorList>
            <person name="Kono N."/>
            <person name="Nakamura H."/>
            <person name="Ohtoshi R."/>
            <person name="Moran D.A.P."/>
            <person name="Shinohara A."/>
            <person name="Yoshida Y."/>
            <person name="Fujiwara M."/>
            <person name="Mori M."/>
            <person name="Tomita M."/>
            <person name="Arakawa K."/>
        </authorList>
    </citation>
    <scope>NUCLEOTIDE SEQUENCE [LARGE SCALE GENOMIC DNA]</scope>
</reference>
<evidence type="ECO:0000313" key="2">
    <source>
        <dbReference type="Proteomes" id="UP000499080"/>
    </source>
</evidence>
<proteinExistence type="predicted"/>
<organism evidence="1 2">
    <name type="scientific">Araneus ventricosus</name>
    <name type="common">Orbweaver spider</name>
    <name type="synonym">Epeira ventricosa</name>
    <dbReference type="NCBI Taxonomy" id="182803"/>
    <lineage>
        <taxon>Eukaryota</taxon>
        <taxon>Metazoa</taxon>
        <taxon>Ecdysozoa</taxon>
        <taxon>Arthropoda</taxon>
        <taxon>Chelicerata</taxon>
        <taxon>Arachnida</taxon>
        <taxon>Araneae</taxon>
        <taxon>Araneomorphae</taxon>
        <taxon>Entelegynae</taxon>
        <taxon>Araneoidea</taxon>
        <taxon>Araneidae</taxon>
        <taxon>Araneus</taxon>
    </lineage>
</organism>
<dbReference type="AlphaFoldDB" id="A0A4Y2H0P9"/>
<dbReference type="Proteomes" id="UP000499080">
    <property type="component" value="Unassembled WGS sequence"/>
</dbReference>
<dbReference type="OrthoDB" id="4843387at2759"/>
<gene>
    <name evidence="1" type="ORF">AVEN_10027_1</name>
</gene>
<keyword evidence="2" id="KW-1185">Reference proteome</keyword>
<comment type="caution">
    <text evidence="1">The sequence shown here is derived from an EMBL/GenBank/DDBJ whole genome shotgun (WGS) entry which is preliminary data.</text>
</comment>
<accession>A0A4Y2H0P9</accession>